<keyword evidence="2" id="KW-1185">Reference proteome</keyword>
<evidence type="ECO:0000313" key="2">
    <source>
        <dbReference type="Proteomes" id="UP000789759"/>
    </source>
</evidence>
<name>A0A9N9JFD0_9GLOM</name>
<protein>
    <submittedName>
        <fullName evidence="1">23456_t:CDS:1</fullName>
    </submittedName>
</protein>
<proteinExistence type="predicted"/>
<dbReference type="EMBL" id="CAJVQA010022406">
    <property type="protein sequence ID" value="CAG8773633.1"/>
    <property type="molecule type" value="Genomic_DNA"/>
</dbReference>
<dbReference type="AlphaFoldDB" id="A0A9N9JFD0"/>
<reference evidence="1" key="1">
    <citation type="submission" date="2021-06" db="EMBL/GenBank/DDBJ databases">
        <authorList>
            <person name="Kallberg Y."/>
            <person name="Tangrot J."/>
            <person name="Rosling A."/>
        </authorList>
    </citation>
    <scope>NUCLEOTIDE SEQUENCE</scope>
    <source>
        <strain evidence="1">FL966</strain>
    </source>
</reference>
<organism evidence="1 2">
    <name type="scientific">Cetraspora pellucida</name>
    <dbReference type="NCBI Taxonomy" id="1433469"/>
    <lineage>
        <taxon>Eukaryota</taxon>
        <taxon>Fungi</taxon>
        <taxon>Fungi incertae sedis</taxon>
        <taxon>Mucoromycota</taxon>
        <taxon>Glomeromycotina</taxon>
        <taxon>Glomeromycetes</taxon>
        <taxon>Diversisporales</taxon>
        <taxon>Gigasporaceae</taxon>
        <taxon>Cetraspora</taxon>
    </lineage>
</organism>
<evidence type="ECO:0000313" key="1">
    <source>
        <dbReference type="EMBL" id="CAG8773633.1"/>
    </source>
</evidence>
<dbReference type="Proteomes" id="UP000789759">
    <property type="component" value="Unassembled WGS sequence"/>
</dbReference>
<gene>
    <name evidence="1" type="ORF">CPELLU_LOCUS15996</name>
</gene>
<accession>A0A9N9JFD0</accession>
<sequence>MTGNSEKNKVTIVDEETMTLQTNDVDQSRISNVGLKQNLIGKLVSEYKAREELPDELFRKVKIANPQPPLVPAWQQLPNQQGLVSASPVGGISAANPFFMGQQFSQCGSSQDPFLKTKGV</sequence>
<comment type="caution">
    <text evidence="1">The sequence shown here is derived from an EMBL/GenBank/DDBJ whole genome shotgun (WGS) entry which is preliminary data.</text>
</comment>